<feature type="transmembrane region" description="Helical" evidence="4">
    <location>
        <begin position="33"/>
        <end position="54"/>
    </location>
</feature>
<evidence type="ECO:0000256" key="2">
    <source>
        <dbReference type="ARBA" id="ARBA00023136"/>
    </source>
</evidence>
<organism evidence="5 6">
    <name type="scientific">Mycobacterium branderi</name>
    <dbReference type="NCBI Taxonomy" id="43348"/>
    <lineage>
        <taxon>Bacteria</taxon>
        <taxon>Bacillati</taxon>
        <taxon>Actinomycetota</taxon>
        <taxon>Actinomycetes</taxon>
        <taxon>Mycobacteriales</taxon>
        <taxon>Mycobacteriaceae</taxon>
        <taxon>Mycobacterium</taxon>
    </lineage>
</organism>
<sequence>MQLMTTTKADELEPEVEEKPQEPEGRQRRAGRWVACGVLAAVLAGAGYEGWLLFEHHQVKVAAAQALDAATKYTLALTSIDTKAIDRNFTDVLDGATGEFKNMYTQSSAQLRQTLLDNKAAAHGTVIEAAVKSASKNKVEVVLFVDQSVSNAAAPQPQLDRSRVTMTMEKVDGRWLASKVDLP</sequence>
<comment type="subcellular location">
    <subcellularLocation>
        <location evidence="1">Membrane</location>
    </subcellularLocation>
</comment>
<gene>
    <name evidence="5" type="ORF">MBRA_10390</name>
</gene>
<keyword evidence="4" id="KW-1133">Transmembrane helix</keyword>
<reference evidence="5 6" key="1">
    <citation type="journal article" date="2019" name="Emerg. Microbes Infect.">
        <title>Comprehensive subspecies identification of 175 nontuberculous mycobacteria species based on 7547 genomic profiles.</title>
        <authorList>
            <person name="Matsumoto Y."/>
            <person name="Kinjo T."/>
            <person name="Motooka D."/>
            <person name="Nabeya D."/>
            <person name="Jung N."/>
            <person name="Uechi K."/>
            <person name="Horii T."/>
            <person name="Iida T."/>
            <person name="Fujita J."/>
            <person name="Nakamura S."/>
        </authorList>
    </citation>
    <scope>NUCLEOTIDE SEQUENCE [LARGE SCALE GENOMIC DNA]</scope>
    <source>
        <strain evidence="5 6">JCM 12687</strain>
    </source>
</reference>
<evidence type="ECO:0000313" key="5">
    <source>
        <dbReference type="EMBL" id="BBZ10844.1"/>
    </source>
</evidence>
<dbReference type="PANTHER" id="PTHR37042:SF4">
    <property type="entry name" value="OUTER MEMBRANE PROTEIN RV1973"/>
    <property type="match status" value="1"/>
</dbReference>
<protein>
    <recommendedName>
        <fullName evidence="7">Mce protein</fullName>
    </recommendedName>
</protein>
<keyword evidence="6" id="KW-1185">Reference proteome</keyword>
<dbReference type="Proteomes" id="UP000467379">
    <property type="component" value="Chromosome"/>
</dbReference>
<keyword evidence="2 4" id="KW-0472">Membrane</keyword>
<evidence type="ECO:0000256" key="1">
    <source>
        <dbReference type="ARBA" id="ARBA00004370"/>
    </source>
</evidence>
<feature type="compositionally biased region" description="Basic and acidic residues" evidence="3">
    <location>
        <begin position="17"/>
        <end position="27"/>
    </location>
</feature>
<feature type="region of interest" description="Disordered" evidence="3">
    <location>
        <begin position="1"/>
        <end position="28"/>
    </location>
</feature>
<name>A0ABM7KII2_9MYCO</name>
<accession>A0ABM7KII2</accession>
<proteinExistence type="predicted"/>
<evidence type="ECO:0000256" key="4">
    <source>
        <dbReference type="SAM" id="Phobius"/>
    </source>
</evidence>
<dbReference type="EMBL" id="AP022606">
    <property type="protein sequence ID" value="BBZ10844.1"/>
    <property type="molecule type" value="Genomic_DNA"/>
</dbReference>
<keyword evidence="4" id="KW-0812">Transmembrane</keyword>
<dbReference type="PANTHER" id="PTHR37042">
    <property type="entry name" value="OUTER MEMBRANE PROTEIN RV1973"/>
    <property type="match status" value="1"/>
</dbReference>
<evidence type="ECO:0000256" key="3">
    <source>
        <dbReference type="SAM" id="MobiDB-lite"/>
    </source>
</evidence>
<evidence type="ECO:0000313" key="6">
    <source>
        <dbReference type="Proteomes" id="UP000467379"/>
    </source>
</evidence>
<evidence type="ECO:0008006" key="7">
    <source>
        <dbReference type="Google" id="ProtNLM"/>
    </source>
</evidence>